<protein>
    <recommendedName>
        <fullName evidence="3">PCI domain-containing protein</fullName>
    </recommendedName>
</protein>
<dbReference type="GO" id="GO:0003690">
    <property type="term" value="F:double-stranded DNA binding"/>
    <property type="evidence" value="ECO:0007669"/>
    <property type="project" value="InterPro"/>
</dbReference>
<dbReference type="InterPro" id="IPR036388">
    <property type="entry name" value="WH-like_DNA-bd_sf"/>
</dbReference>
<dbReference type="Gene3D" id="1.10.10.10">
    <property type="entry name" value="Winged helix-like DNA-binding domain superfamily/Winged helix DNA-binding domain"/>
    <property type="match status" value="1"/>
</dbReference>
<dbReference type="SMART" id="SM00753">
    <property type="entry name" value="PAM"/>
    <property type="match status" value="1"/>
</dbReference>
<dbReference type="EMBL" id="MU006294">
    <property type="protein sequence ID" value="KAF2853989.1"/>
    <property type="molecule type" value="Genomic_DNA"/>
</dbReference>
<evidence type="ECO:0000313" key="1">
    <source>
        <dbReference type="EMBL" id="KAF2853989.1"/>
    </source>
</evidence>
<gene>
    <name evidence="1" type="ORF">T440DRAFT_418258</name>
</gene>
<dbReference type="OrthoDB" id="5404651at2759"/>
<dbReference type="PANTHER" id="PTHR12732:SF8">
    <property type="entry name" value="NUCLEAR MRNA EXPORT PROTEIN THP1"/>
    <property type="match status" value="1"/>
</dbReference>
<reference evidence="1" key="1">
    <citation type="submission" date="2020-01" db="EMBL/GenBank/DDBJ databases">
        <authorList>
            <consortium name="DOE Joint Genome Institute"/>
            <person name="Haridas S."/>
            <person name="Albert R."/>
            <person name="Binder M."/>
            <person name="Bloem J."/>
            <person name="Labutti K."/>
            <person name="Salamov A."/>
            <person name="Andreopoulos B."/>
            <person name="Baker S.E."/>
            <person name="Barry K."/>
            <person name="Bills G."/>
            <person name="Bluhm B.H."/>
            <person name="Cannon C."/>
            <person name="Castanera R."/>
            <person name="Culley D.E."/>
            <person name="Daum C."/>
            <person name="Ezra D."/>
            <person name="Gonzalez J.B."/>
            <person name="Henrissat B."/>
            <person name="Kuo A."/>
            <person name="Liang C."/>
            <person name="Lipzen A."/>
            <person name="Lutzoni F."/>
            <person name="Magnuson J."/>
            <person name="Mondo S."/>
            <person name="Nolan M."/>
            <person name="Ohm R."/>
            <person name="Pangilinan J."/>
            <person name="Park H.-J."/>
            <person name="Ramirez L."/>
            <person name="Alfaro M."/>
            <person name="Sun H."/>
            <person name="Tritt A."/>
            <person name="Yoshinaga Y."/>
            <person name="Zwiers L.-H."/>
            <person name="Turgeon B.G."/>
            <person name="Goodwin S.B."/>
            <person name="Spatafora J.W."/>
            <person name="Crous P.W."/>
            <person name="Grigoriev I.V."/>
        </authorList>
    </citation>
    <scope>NUCLEOTIDE SEQUENCE</scope>
    <source>
        <strain evidence="1">IPT5</strain>
    </source>
</reference>
<accession>A0A6A7BHW8</accession>
<dbReference type="PANTHER" id="PTHR12732">
    <property type="entry name" value="UNCHARACTERIZED PROTEASOME COMPONENT REGION PCI-CONTAINING"/>
    <property type="match status" value="1"/>
</dbReference>
<dbReference type="AlphaFoldDB" id="A0A6A7BHW8"/>
<keyword evidence="2" id="KW-1185">Reference proteome</keyword>
<dbReference type="InterPro" id="IPR045114">
    <property type="entry name" value="Csn12-like"/>
</dbReference>
<sequence length="567" mass="63296">MSFFQNQSDVETRLCTAVNAAIQAENAHQLQSIVLLEPPFPADHQELIGSLQRKYPENDPRSEDRLKNLVKRVVTETSESQDAEGRPISEWTAMITFLVGWMITLRDMDVDNLVLLFQQLSDILQRGDRALAHPTKGILMLPTIISYANVFARVAVGLDKRPELIAHLIANSVDEEGQRESLPEKAANILRQAFTTCLNDKNVAPRGIKNGKPDGKKVGIYKMANICLKILLQADKPENCDFIFNLISKGSPPIDIYPAAERVTYLYYLGRCHFASGKFYGAQLVLAKAYEECHCADAFIQQRRKILVYLIGSNIILGRFPADVVYDKPEARGFRQIFQPITKAIRQGDLEAFRRITSLDLTHPSCDFLMHYRMFYQIGNYCEVLVWRSLIRRVYLLTGAQGAGMQAAAVVDLNDLLRIFRFLEARAKIVNPALAASDQGPGRRNMGHLFNDYAGTTKSTYVDPDFAGMDDVTPWNGEMDILEIECICGSLITQGLLNAYISQSAEKLAISGARRPQDGGALRVGFPSPWSVSKSRNSEEVQGWVKEVGSMRQGEVVRLSGARGVGE</sequence>
<organism evidence="1 2">
    <name type="scientific">Plenodomus tracheiphilus IPT5</name>
    <dbReference type="NCBI Taxonomy" id="1408161"/>
    <lineage>
        <taxon>Eukaryota</taxon>
        <taxon>Fungi</taxon>
        <taxon>Dikarya</taxon>
        <taxon>Ascomycota</taxon>
        <taxon>Pezizomycotina</taxon>
        <taxon>Dothideomycetes</taxon>
        <taxon>Pleosporomycetidae</taxon>
        <taxon>Pleosporales</taxon>
        <taxon>Pleosporineae</taxon>
        <taxon>Leptosphaeriaceae</taxon>
        <taxon>Plenodomus</taxon>
    </lineage>
</organism>
<name>A0A6A7BHW8_9PLEO</name>
<dbReference type="Proteomes" id="UP000799423">
    <property type="component" value="Unassembled WGS sequence"/>
</dbReference>
<evidence type="ECO:0000313" key="2">
    <source>
        <dbReference type="Proteomes" id="UP000799423"/>
    </source>
</evidence>
<proteinExistence type="predicted"/>
<evidence type="ECO:0008006" key="3">
    <source>
        <dbReference type="Google" id="ProtNLM"/>
    </source>
</evidence>
<dbReference type="GO" id="GO:0003723">
    <property type="term" value="F:RNA binding"/>
    <property type="evidence" value="ECO:0007669"/>
    <property type="project" value="InterPro"/>
</dbReference>